<evidence type="ECO:0000313" key="3">
    <source>
        <dbReference type="Proteomes" id="UP001597418"/>
    </source>
</evidence>
<feature type="signal peptide" evidence="1">
    <location>
        <begin position="1"/>
        <end position="21"/>
    </location>
</feature>
<dbReference type="RefSeq" id="WP_066751041.1">
    <property type="nucleotide sequence ID" value="NZ_JBHUMB010000014.1"/>
</dbReference>
<organism evidence="2 3">
    <name type="scientific">Sphingobacterium populi</name>
    <dbReference type="NCBI Taxonomy" id="1812824"/>
    <lineage>
        <taxon>Bacteria</taxon>
        <taxon>Pseudomonadati</taxon>
        <taxon>Bacteroidota</taxon>
        <taxon>Sphingobacteriia</taxon>
        <taxon>Sphingobacteriales</taxon>
        <taxon>Sphingobacteriaceae</taxon>
        <taxon>Sphingobacterium</taxon>
    </lineage>
</organism>
<dbReference type="EMBL" id="JBHUMB010000014">
    <property type="protein sequence ID" value="MFD2744144.1"/>
    <property type="molecule type" value="Genomic_DNA"/>
</dbReference>
<evidence type="ECO:0000313" key="2">
    <source>
        <dbReference type="EMBL" id="MFD2744144.1"/>
    </source>
</evidence>
<keyword evidence="1" id="KW-0732">Signal</keyword>
<gene>
    <name evidence="2" type="ORF">ACFSQ6_12160</name>
</gene>
<evidence type="ECO:0000256" key="1">
    <source>
        <dbReference type="SAM" id="SignalP"/>
    </source>
</evidence>
<protein>
    <recommendedName>
        <fullName evidence="4">DUF4836 family protein</fullName>
    </recommendedName>
</protein>
<keyword evidence="3" id="KW-1185">Reference proteome</keyword>
<feature type="chain" id="PRO_5046637290" description="DUF4836 family protein" evidence="1">
    <location>
        <begin position="22"/>
        <end position="662"/>
    </location>
</feature>
<reference evidence="3" key="1">
    <citation type="journal article" date="2019" name="Int. J. Syst. Evol. Microbiol.">
        <title>The Global Catalogue of Microorganisms (GCM) 10K type strain sequencing project: providing services to taxonomists for standard genome sequencing and annotation.</title>
        <authorList>
            <consortium name="The Broad Institute Genomics Platform"/>
            <consortium name="The Broad Institute Genome Sequencing Center for Infectious Disease"/>
            <person name="Wu L."/>
            <person name="Ma J."/>
        </authorList>
    </citation>
    <scope>NUCLEOTIDE SEQUENCE [LARGE SCALE GENOMIC DNA]</scope>
    <source>
        <strain evidence="3">KCTC 42247</strain>
    </source>
</reference>
<dbReference type="Proteomes" id="UP001597418">
    <property type="component" value="Unassembled WGS sequence"/>
</dbReference>
<sequence>MKIKTILTTLVLLQTIIYVQAQDLIHKVPAEANVLVTINTKAVFKHLDIADVDAFFQKVGILDSISTASSGSTNWMQDSGIDYDSKAYFYMQSTDSVQFFGSLIPLMDAYNFEKVVGANRTIETVNGLKSIYNRDRTIRLSWDDNTAYVLGANFVEYYFEMPEIRERYGLPEPVNQDFTYDYPAEYDDYVYEVVTPADSVYTEYDDWVTDTVKVADDWNMEAELSDTSNIEFVPAPPIWSDAYDEVDSILAQDEYADDYYLNYRLYTASRDSMIHILMNQWIDIRMEGIISGKLDSYAKQYKIGKMADDVIADLRLQDFGALYQSYLPAHLLYSAIGMGRMPKMNYGVEMVSGQLVVQGKKLLIRGDASLDKEMSRYLKAIYSKKMNRKFLPHLNGDILGFMSFKMDTESYIKYMPQIFQRYYGPMVGKYDKYVDIVALFFDIILDEKAIAKVFKGDNLLVLHGITPVEVSYTDYVYDEDYNYEEVEKTKIEQAPDFLWMFSSDDTRIFENLLEAGESELKVDNVDGVYNLPQSYGSALQLHLLIKDGIVYVGTNQAKLQEIKMNKFRQKGHKAYMNIANKDAFSVVFNTKRAPELFDRMGIPVAQSMRSTIEELGQYGDFVLRSSGVKRNKISAELSVDFPDRKGNALAFLFGLMSELVIK</sequence>
<name>A0ABW5UH92_9SPHI</name>
<comment type="caution">
    <text evidence="2">The sequence shown here is derived from an EMBL/GenBank/DDBJ whole genome shotgun (WGS) entry which is preliminary data.</text>
</comment>
<accession>A0ABW5UH92</accession>
<proteinExistence type="predicted"/>
<evidence type="ECO:0008006" key="4">
    <source>
        <dbReference type="Google" id="ProtNLM"/>
    </source>
</evidence>